<sequence>MTPQKSSSGNNGTVHTNENRKAYITSEFTGLSRFSGNLEAVEDWLGKLERSSHDNAAISWIRSMMAHARAKRIAISSMADKIRSYEDDHFYYGPCCAGQSDMDASSYTSSPTRRTLERVDTTDSLYALPRHREQHLPTNSDAVTTPITKPQAASSPAEIDVDSHRLAAGTDLEISIPRSAPTPEPLEPELRLQQNQANFLRANHGGGFDPNPASSQAVKAVDKLLGIRRANTDLGNAVPTQPSNRVGALWQQAYLIHEYETRFRV</sequence>
<dbReference type="AlphaFoldDB" id="A0A6A6IBZ4"/>
<feature type="region of interest" description="Disordered" evidence="1">
    <location>
        <begin position="138"/>
        <end position="160"/>
    </location>
</feature>
<name>A0A6A6IBZ4_9PLEO</name>
<evidence type="ECO:0000256" key="1">
    <source>
        <dbReference type="SAM" id="MobiDB-lite"/>
    </source>
</evidence>
<organism evidence="2 3">
    <name type="scientific">Trematosphaeria pertusa</name>
    <dbReference type="NCBI Taxonomy" id="390896"/>
    <lineage>
        <taxon>Eukaryota</taxon>
        <taxon>Fungi</taxon>
        <taxon>Dikarya</taxon>
        <taxon>Ascomycota</taxon>
        <taxon>Pezizomycotina</taxon>
        <taxon>Dothideomycetes</taxon>
        <taxon>Pleosporomycetidae</taxon>
        <taxon>Pleosporales</taxon>
        <taxon>Massarineae</taxon>
        <taxon>Trematosphaeriaceae</taxon>
        <taxon>Trematosphaeria</taxon>
    </lineage>
</organism>
<dbReference type="GeneID" id="54580204"/>
<dbReference type="RefSeq" id="XP_033683099.1">
    <property type="nucleotide sequence ID" value="XM_033826874.1"/>
</dbReference>
<reference evidence="2" key="1">
    <citation type="journal article" date="2020" name="Stud. Mycol.">
        <title>101 Dothideomycetes genomes: a test case for predicting lifestyles and emergence of pathogens.</title>
        <authorList>
            <person name="Haridas S."/>
            <person name="Albert R."/>
            <person name="Binder M."/>
            <person name="Bloem J."/>
            <person name="Labutti K."/>
            <person name="Salamov A."/>
            <person name="Andreopoulos B."/>
            <person name="Baker S."/>
            <person name="Barry K."/>
            <person name="Bills G."/>
            <person name="Bluhm B."/>
            <person name="Cannon C."/>
            <person name="Castanera R."/>
            <person name="Culley D."/>
            <person name="Daum C."/>
            <person name="Ezra D."/>
            <person name="Gonzalez J."/>
            <person name="Henrissat B."/>
            <person name="Kuo A."/>
            <person name="Liang C."/>
            <person name="Lipzen A."/>
            <person name="Lutzoni F."/>
            <person name="Magnuson J."/>
            <person name="Mondo S."/>
            <person name="Nolan M."/>
            <person name="Ohm R."/>
            <person name="Pangilinan J."/>
            <person name="Park H.-J."/>
            <person name="Ramirez L."/>
            <person name="Alfaro M."/>
            <person name="Sun H."/>
            <person name="Tritt A."/>
            <person name="Yoshinaga Y."/>
            <person name="Zwiers L.-H."/>
            <person name="Turgeon B."/>
            <person name="Goodwin S."/>
            <person name="Spatafora J."/>
            <person name="Crous P."/>
            <person name="Grigoriev I."/>
        </authorList>
    </citation>
    <scope>NUCLEOTIDE SEQUENCE</scope>
    <source>
        <strain evidence="2">CBS 122368</strain>
    </source>
</reference>
<accession>A0A6A6IBZ4</accession>
<dbReference type="Proteomes" id="UP000800094">
    <property type="component" value="Unassembled WGS sequence"/>
</dbReference>
<evidence type="ECO:0000313" key="3">
    <source>
        <dbReference type="Proteomes" id="UP000800094"/>
    </source>
</evidence>
<feature type="compositionally biased region" description="Polar residues" evidence="1">
    <location>
        <begin position="138"/>
        <end position="154"/>
    </location>
</feature>
<dbReference type="EMBL" id="ML987196">
    <property type="protein sequence ID" value="KAF2248095.1"/>
    <property type="molecule type" value="Genomic_DNA"/>
</dbReference>
<evidence type="ECO:0000313" key="2">
    <source>
        <dbReference type="EMBL" id="KAF2248095.1"/>
    </source>
</evidence>
<gene>
    <name evidence="2" type="ORF">BU26DRAFT_505851</name>
</gene>
<keyword evidence="3" id="KW-1185">Reference proteome</keyword>
<proteinExistence type="predicted"/>
<protein>
    <submittedName>
        <fullName evidence="2">Uncharacterized protein</fullName>
    </submittedName>
</protein>